<proteinExistence type="predicted"/>
<gene>
    <name evidence="1" type="ORF">CH379_20230</name>
</gene>
<dbReference type="AlphaFoldDB" id="A0A2N0BG39"/>
<comment type="caution">
    <text evidence="1">The sequence shown here is derived from an EMBL/GenBank/DDBJ whole genome shotgun (WGS) entry which is preliminary data.</text>
</comment>
<protein>
    <recommendedName>
        <fullName evidence="2">DUF2846 domain-containing protein</fullName>
    </recommendedName>
</protein>
<dbReference type="EMBL" id="NPEF01000360">
    <property type="protein sequence ID" value="PJZ91157.1"/>
    <property type="molecule type" value="Genomic_DNA"/>
</dbReference>
<organism evidence="1">
    <name type="scientific">Leptospira ellisii</name>
    <dbReference type="NCBI Taxonomy" id="2023197"/>
    <lineage>
        <taxon>Bacteria</taxon>
        <taxon>Pseudomonadati</taxon>
        <taxon>Spirochaetota</taxon>
        <taxon>Spirochaetia</taxon>
        <taxon>Leptospirales</taxon>
        <taxon>Leptospiraceae</taxon>
        <taxon>Leptospira</taxon>
    </lineage>
</organism>
<evidence type="ECO:0000313" key="1">
    <source>
        <dbReference type="EMBL" id="PJZ91157.1"/>
    </source>
</evidence>
<dbReference type="PROSITE" id="PS51257">
    <property type="entry name" value="PROKAR_LIPOPROTEIN"/>
    <property type="match status" value="1"/>
</dbReference>
<sequence>MKRILLIQIILIFLFSCTARPREIQSFNPDRPETGIYLKAIYHTSQMALQFSGMEMRIGKNPVKEFRYGNLEFLELKPGKHEFNLRMNYGTASGSGIVTGCFELKPGQQLFFKYAPPFMTTSEGQLEIEDLKTREIVAYRCP</sequence>
<reference evidence="1" key="1">
    <citation type="submission" date="2017-07" db="EMBL/GenBank/DDBJ databases">
        <title>Leptospira spp. isolated from tropical soils.</title>
        <authorList>
            <person name="Thibeaux R."/>
            <person name="Iraola G."/>
            <person name="Ferres I."/>
            <person name="Bierque E."/>
            <person name="Girault D."/>
            <person name="Soupe-Gilbert M.-E."/>
            <person name="Picardeau M."/>
            <person name="Goarant C."/>
        </authorList>
    </citation>
    <scope>NUCLEOTIDE SEQUENCE [LARGE SCALE GENOMIC DNA]</scope>
    <source>
        <strain evidence="1">ATI7-C-A5</strain>
    </source>
</reference>
<accession>A0A2N0B3M8</accession>
<accession>A0A2N0BG39</accession>
<name>A0A2N0BG39_9LEPT</name>
<evidence type="ECO:0008006" key="2">
    <source>
        <dbReference type="Google" id="ProtNLM"/>
    </source>
</evidence>